<evidence type="ECO:0000313" key="2">
    <source>
        <dbReference type="EMBL" id="GEM02335.1"/>
    </source>
</evidence>
<name>A0A1I5RU34_9BACI</name>
<dbReference type="InterPro" id="IPR036249">
    <property type="entry name" value="Thioredoxin-like_sf"/>
</dbReference>
<dbReference type="Pfam" id="PF00462">
    <property type="entry name" value="Glutaredoxin"/>
    <property type="match status" value="1"/>
</dbReference>
<gene>
    <name evidence="2" type="ORF">HHA03_18670</name>
    <name evidence="3" type="ORF">SAMN05421839_13430</name>
</gene>
<dbReference type="AlphaFoldDB" id="A0A1I5RU34"/>
<sequence length="79" mass="9299">MENEVHVYVSDECDECDRMVDLLNKEAVDYELKNISSDKEHLRELQKQHVYATPALIVKGKKVLGFQEQRIKQLLNRLI</sequence>
<dbReference type="Proteomes" id="UP000321547">
    <property type="component" value="Unassembled WGS sequence"/>
</dbReference>
<dbReference type="RefSeq" id="WP_089833189.1">
    <property type="nucleotide sequence ID" value="NZ_BJWI01000032.1"/>
</dbReference>
<reference evidence="3 4" key="1">
    <citation type="submission" date="2016-10" db="EMBL/GenBank/DDBJ databases">
        <authorList>
            <person name="de Groot N.N."/>
        </authorList>
    </citation>
    <scope>NUCLEOTIDE SEQUENCE [LARGE SCALE GENOMIC DNA]</scope>
    <source>
        <strain evidence="3 4">DSM 17073</strain>
    </source>
</reference>
<reference evidence="2 5" key="2">
    <citation type="submission" date="2019-07" db="EMBL/GenBank/DDBJ databases">
        <title>Whole genome shotgun sequence of Halolactibacillus halophilus NBRC 100868.</title>
        <authorList>
            <person name="Hosoyama A."/>
            <person name="Uohara A."/>
            <person name="Ohji S."/>
            <person name="Ichikawa N."/>
        </authorList>
    </citation>
    <scope>NUCLEOTIDE SEQUENCE [LARGE SCALE GENOMIC DNA]</scope>
    <source>
        <strain evidence="2 5">NBRC 100868</strain>
    </source>
</reference>
<dbReference type="EMBL" id="FOXC01000034">
    <property type="protein sequence ID" value="SFP62032.1"/>
    <property type="molecule type" value="Genomic_DNA"/>
</dbReference>
<dbReference type="CDD" id="cd02976">
    <property type="entry name" value="NrdH"/>
    <property type="match status" value="1"/>
</dbReference>
<dbReference type="PROSITE" id="PS51354">
    <property type="entry name" value="GLUTAREDOXIN_2"/>
    <property type="match status" value="1"/>
</dbReference>
<dbReference type="STRING" id="306540.SAMN05421839_13430"/>
<proteinExistence type="predicted"/>
<organism evidence="3 4">
    <name type="scientific">Halolactibacillus halophilus</name>
    <dbReference type="NCBI Taxonomy" id="306540"/>
    <lineage>
        <taxon>Bacteria</taxon>
        <taxon>Bacillati</taxon>
        <taxon>Bacillota</taxon>
        <taxon>Bacilli</taxon>
        <taxon>Bacillales</taxon>
        <taxon>Bacillaceae</taxon>
        <taxon>Halolactibacillus</taxon>
    </lineage>
</organism>
<dbReference type="SUPFAM" id="SSF52833">
    <property type="entry name" value="Thioredoxin-like"/>
    <property type="match status" value="1"/>
</dbReference>
<evidence type="ECO:0000313" key="3">
    <source>
        <dbReference type="EMBL" id="SFP62032.1"/>
    </source>
</evidence>
<dbReference type="EMBL" id="BJWI01000032">
    <property type="protein sequence ID" value="GEM02335.1"/>
    <property type="molecule type" value="Genomic_DNA"/>
</dbReference>
<keyword evidence="5" id="KW-1185">Reference proteome</keyword>
<accession>A0A1I5RU34</accession>
<evidence type="ECO:0000259" key="1">
    <source>
        <dbReference type="Pfam" id="PF00462"/>
    </source>
</evidence>
<feature type="domain" description="Glutaredoxin" evidence="1">
    <location>
        <begin position="5"/>
        <end position="62"/>
    </location>
</feature>
<evidence type="ECO:0000313" key="4">
    <source>
        <dbReference type="Proteomes" id="UP000242243"/>
    </source>
</evidence>
<dbReference type="InterPro" id="IPR002109">
    <property type="entry name" value="Glutaredoxin"/>
</dbReference>
<dbReference type="OrthoDB" id="9795531at2"/>
<dbReference type="Proteomes" id="UP000242243">
    <property type="component" value="Unassembled WGS sequence"/>
</dbReference>
<evidence type="ECO:0000313" key="5">
    <source>
        <dbReference type="Proteomes" id="UP000321547"/>
    </source>
</evidence>
<protein>
    <submittedName>
        <fullName evidence="3">Glutaredoxin</fullName>
    </submittedName>
</protein>
<dbReference type="Gene3D" id="3.40.30.10">
    <property type="entry name" value="Glutaredoxin"/>
    <property type="match status" value="1"/>
</dbReference>